<keyword evidence="2" id="KW-1185">Reference proteome</keyword>
<evidence type="ECO:0008006" key="3">
    <source>
        <dbReference type="Google" id="ProtNLM"/>
    </source>
</evidence>
<reference evidence="1 2" key="1">
    <citation type="submission" date="2019-06" db="EMBL/GenBank/DDBJ databases">
        <authorList>
            <person name="Rodrigo-Torres L."/>
            <person name="Arahal R. D."/>
            <person name="Lucena T."/>
        </authorList>
    </citation>
    <scope>NUCLEOTIDE SEQUENCE [LARGE SCALE GENOMIC DNA]</scope>
    <source>
        <strain evidence="1 2">SB0023/3</strain>
    </source>
</reference>
<evidence type="ECO:0000313" key="1">
    <source>
        <dbReference type="EMBL" id="VUD70027.1"/>
    </source>
</evidence>
<evidence type="ECO:0000313" key="2">
    <source>
        <dbReference type="Proteomes" id="UP000410984"/>
    </source>
</evidence>
<organism evidence="1 2">
    <name type="scientific">Methylobacterium symbioticum</name>
    <dbReference type="NCBI Taxonomy" id="2584084"/>
    <lineage>
        <taxon>Bacteria</taxon>
        <taxon>Pseudomonadati</taxon>
        <taxon>Pseudomonadota</taxon>
        <taxon>Alphaproteobacteria</taxon>
        <taxon>Hyphomicrobiales</taxon>
        <taxon>Methylobacteriaceae</taxon>
        <taxon>Methylobacterium</taxon>
    </lineage>
</organism>
<dbReference type="Proteomes" id="UP000410984">
    <property type="component" value="Unassembled WGS sequence"/>
</dbReference>
<proteinExistence type="predicted"/>
<accession>A0A509E723</accession>
<dbReference type="RefSeq" id="WP_142581608.1">
    <property type="nucleotide sequence ID" value="NZ_CABFPH010000004.1"/>
</dbReference>
<dbReference type="AlphaFoldDB" id="A0A509E723"/>
<sequence>MSTKHKDDRGTSRLKVYVEIDREIYTILRDVSKSCGLNMSGYIRSLLYTHLASRRDNTETNNR</sequence>
<gene>
    <name evidence="1" type="ORF">MET9862_00588</name>
</gene>
<name>A0A509E723_9HYPH</name>
<protein>
    <recommendedName>
        <fullName evidence="3">Ribbon-helix-helix protein CopG domain-containing protein</fullName>
    </recommendedName>
</protein>
<dbReference type="EMBL" id="CABFPH010000004">
    <property type="protein sequence ID" value="VUD70027.1"/>
    <property type="molecule type" value="Genomic_DNA"/>
</dbReference>